<evidence type="ECO:0000313" key="3">
    <source>
        <dbReference type="Proteomes" id="UP000191901"/>
    </source>
</evidence>
<keyword evidence="1" id="KW-0472">Membrane</keyword>
<dbReference type="RefSeq" id="WP_137455033.1">
    <property type="nucleotide sequence ID" value="NZ_CP021983.2"/>
</dbReference>
<dbReference type="STRING" id="1641165.XM38_08295"/>
<dbReference type="PROSITE" id="PS51257">
    <property type="entry name" value="PROKAR_LIPOPROTEIN"/>
    <property type="match status" value="1"/>
</dbReference>
<dbReference type="OrthoDB" id="5349052at2"/>
<dbReference type="AlphaFoldDB" id="A0A1Z3HJD9"/>
<keyword evidence="1" id="KW-1133">Transmembrane helix</keyword>
<dbReference type="KEGG" id="hhg:XM38_013680"/>
<dbReference type="Proteomes" id="UP000191901">
    <property type="component" value="Chromosome"/>
</dbReference>
<sequence length="372" mass="43040">MSSYAKSLKFFAGFSAIYLAAVACINLWLDPFGLRNHGGRLSHARLVKAIQVNRLNPDVVFVGSSSVAIGLNPEHEVFQDYKSVYNLGIFGANFYELGHYFRHAAHGDNLEKAFIALDFYGFNKFMEVKPGFSESRLNSRRMHPRDFLELYFSLEALTLIRDANVEENYFASNGLLPKLQNWNIQDREELFAKHLQQNILEEGGMYYGDYALSEKAFQELAHVVSLAQKENIDIQFFLPAPHATLFHYVLDTPEYWTIYKEWLRKIVKIYPVWDFSGCNRITTKSVDSSEEYYEDPLHFTPKVGSLMIERVYARESSELLPKFGIYVTPDNVDSHLKEVEKQCDRWKQENPKTIAWLESLNLKPALISSRQE</sequence>
<feature type="transmembrane region" description="Helical" evidence="1">
    <location>
        <begin position="7"/>
        <end position="29"/>
    </location>
</feature>
<proteinExistence type="predicted"/>
<reference evidence="2 3" key="1">
    <citation type="journal article" date="2016" name="Biochim. Biophys. Acta">
        <title>Characterization of red-shifted phycobilisomes isolated from the chlorophyll f-containing cyanobacterium Halomicronema hongdechloris.</title>
        <authorList>
            <person name="Li Y."/>
            <person name="Lin Y."/>
            <person name="Garvey C.J."/>
            <person name="Birch D."/>
            <person name="Corkery R.W."/>
            <person name="Loughlin P.C."/>
            <person name="Scheer H."/>
            <person name="Willows R.D."/>
            <person name="Chen M."/>
        </authorList>
    </citation>
    <scope>NUCLEOTIDE SEQUENCE [LARGE SCALE GENOMIC DNA]</scope>
    <source>
        <strain evidence="2 3">C2206</strain>
    </source>
</reference>
<gene>
    <name evidence="2" type="ORF">XM38_013680</name>
</gene>
<name>A0A1Z3HJD9_9CYAN</name>
<organism evidence="2 3">
    <name type="scientific">Halomicronema hongdechloris C2206</name>
    <dbReference type="NCBI Taxonomy" id="1641165"/>
    <lineage>
        <taxon>Bacteria</taxon>
        <taxon>Bacillati</taxon>
        <taxon>Cyanobacteriota</taxon>
        <taxon>Cyanophyceae</taxon>
        <taxon>Nodosilineales</taxon>
        <taxon>Nodosilineaceae</taxon>
        <taxon>Halomicronema</taxon>
    </lineage>
</organism>
<dbReference type="EMBL" id="CP021983">
    <property type="protein sequence ID" value="ASC70429.1"/>
    <property type="molecule type" value="Genomic_DNA"/>
</dbReference>
<keyword evidence="3" id="KW-1185">Reference proteome</keyword>
<dbReference type="Gene3D" id="3.40.50.1110">
    <property type="entry name" value="SGNH hydrolase"/>
    <property type="match status" value="1"/>
</dbReference>
<dbReference type="SUPFAM" id="SSF52266">
    <property type="entry name" value="SGNH hydrolase"/>
    <property type="match status" value="1"/>
</dbReference>
<dbReference type="InterPro" id="IPR036514">
    <property type="entry name" value="SGNH_hydro_sf"/>
</dbReference>
<evidence type="ECO:0000313" key="2">
    <source>
        <dbReference type="EMBL" id="ASC70429.1"/>
    </source>
</evidence>
<keyword evidence="1" id="KW-0812">Transmembrane</keyword>
<evidence type="ECO:0000256" key="1">
    <source>
        <dbReference type="SAM" id="Phobius"/>
    </source>
</evidence>
<accession>A0A1Z3HJD9</accession>
<protein>
    <submittedName>
        <fullName evidence="2">Uncharacterized protein</fullName>
    </submittedName>
</protein>